<evidence type="ECO:0000256" key="2">
    <source>
        <dbReference type="ARBA" id="ARBA00004298"/>
    </source>
</evidence>
<dbReference type="InterPro" id="IPR017384">
    <property type="entry name" value="NADH_Ub_cplx-1_asu_su-1"/>
</dbReference>
<dbReference type="Proteomes" id="UP001210925">
    <property type="component" value="Unassembled WGS sequence"/>
</dbReference>
<evidence type="ECO:0000256" key="4">
    <source>
        <dbReference type="ARBA" id="ARBA00016392"/>
    </source>
</evidence>
<reference evidence="14" key="1">
    <citation type="submission" date="2020-05" db="EMBL/GenBank/DDBJ databases">
        <title>Phylogenomic resolution of chytrid fungi.</title>
        <authorList>
            <person name="Stajich J.E."/>
            <person name="Amses K."/>
            <person name="Simmons R."/>
            <person name="Seto K."/>
            <person name="Myers J."/>
            <person name="Bonds A."/>
            <person name="Quandt C.A."/>
            <person name="Barry K."/>
            <person name="Liu P."/>
            <person name="Grigoriev I."/>
            <person name="Longcore J.E."/>
            <person name="James T.Y."/>
        </authorList>
    </citation>
    <scope>NUCLEOTIDE SEQUENCE</scope>
    <source>
        <strain evidence="14">PLAUS21</strain>
    </source>
</reference>
<evidence type="ECO:0000256" key="13">
    <source>
        <dbReference type="SAM" id="Phobius"/>
    </source>
</evidence>
<evidence type="ECO:0000256" key="6">
    <source>
        <dbReference type="ARBA" id="ARBA00022660"/>
    </source>
</evidence>
<accession>A0AAD5UDC4</accession>
<evidence type="ECO:0000256" key="10">
    <source>
        <dbReference type="ARBA" id="ARBA00022989"/>
    </source>
</evidence>
<comment type="similarity">
    <text evidence="3">Belongs to the complex I NDUFA1 subunit family.</text>
</comment>
<feature type="transmembrane region" description="Helical" evidence="13">
    <location>
        <begin position="12"/>
        <end position="33"/>
    </location>
</feature>
<evidence type="ECO:0000256" key="9">
    <source>
        <dbReference type="ARBA" id="ARBA00022982"/>
    </source>
</evidence>
<evidence type="ECO:0000256" key="1">
    <source>
        <dbReference type="ARBA" id="ARBA00003195"/>
    </source>
</evidence>
<comment type="function">
    <text evidence="1">Accessory subunit of the mitochondrial membrane respiratory chain NADH dehydrogenase (Complex I), that is believed not to be involved in catalysis. Complex I functions in the transfer of electrons from NADH to the respiratory chain. The immediate electron acceptor for the enzyme is believed to be ubiquinone.</text>
</comment>
<evidence type="ECO:0000256" key="3">
    <source>
        <dbReference type="ARBA" id="ARBA00009960"/>
    </source>
</evidence>
<evidence type="ECO:0000256" key="5">
    <source>
        <dbReference type="ARBA" id="ARBA00022448"/>
    </source>
</evidence>
<keyword evidence="7 13" id="KW-0812">Transmembrane</keyword>
<gene>
    <name evidence="14" type="ORF">HK103_006785</name>
</gene>
<evidence type="ECO:0000256" key="12">
    <source>
        <dbReference type="ARBA" id="ARBA00023136"/>
    </source>
</evidence>
<dbReference type="AlphaFoldDB" id="A0AAD5UDC4"/>
<evidence type="ECO:0000256" key="8">
    <source>
        <dbReference type="ARBA" id="ARBA00022792"/>
    </source>
</evidence>
<dbReference type="GO" id="GO:0005743">
    <property type="term" value="C:mitochondrial inner membrane"/>
    <property type="evidence" value="ECO:0007669"/>
    <property type="project" value="UniProtKB-SubCell"/>
</dbReference>
<keyword evidence="15" id="KW-1185">Reference proteome</keyword>
<dbReference type="EMBL" id="JADGKB010000076">
    <property type="protein sequence ID" value="KAJ3254889.1"/>
    <property type="molecule type" value="Genomic_DNA"/>
</dbReference>
<keyword evidence="11" id="KW-0496">Mitochondrion</keyword>
<comment type="subcellular location">
    <subcellularLocation>
        <location evidence="2">Mitochondrion inner membrane</location>
        <topology evidence="2">Single-pass membrane protein</topology>
        <orientation evidence="2">Matrix side</orientation>
    </subcellularLocation>
</comment>
<proteinExistence type="inferred from homology"/>
<keyword evidence="8" id="KW-0999">Mitochondrion inner membrane</keyword>
<keyword evidence="9" id="KW-0249">Electron transport</keyword>
<evidence type="ECO:0000313" key="14">
    <source>
        <dbReference type="EMBL" id="KAJ3254889.1"/>
    </source>
</evidence>
<keyword evidence="5" id="KW-0813">Transport</keyword>
<keyword evidence="12 13" id="KW-0472">Membrane</keyword>
<dbReference type="PANTHER" id="PTHR17098:SF2">
    <property type="entry name" value="NADH DEHYDROGENASE [UBIQUINONE] 1 ALPHA SUBCOMPLEX SUBUNIT 1"/>
    <property type="match status" value="1"/>
</dbReference>
<dbReference type="Pfam" id="PF15879">
    <property type="entry name" value="MWFE"/>
    <property type="match status" value="1"/>
</dbReference>
<keyword evidence="6" id="KW-0679">Respiratory chain</keyword>
<organism evidence="14 15">
    <name type="scientific">Boothiomyces macroporosus</name>
    <dbReference type="NCBI Taxonomy" id="261099"/>
    <lineage>
        <taxon>Eukaryota</taxon>
        <taxon>Fungi</taxon>
        <taxon>Fungi incertae sedis</taxon>
        <taxon>Chytridiomycota</taxon>
        <taxon>Chytridiomycota incertae sedis</taxon>
        <taxon>Chytridiomycetes</taxon>
        <taxon>Rhizophydiales</taxon>
        <taxon>Terramycetaceae</taxon>
        <taxon>Boothiomyces</taxon>
    </lineage>
</organism>
<evidence type="ECO:0000256" key="11">
    <source>
        <dbReference type="ARBA" id="ARBA00023128"/>
    </source>
</evidence>
<protein>
    <recommendedName>
        <fullName evidence="4">NADH dehydrogenase [ubiquinone] 1 alpha subcomplex subunit 1</fullName>
    </recommendedName>
</protein>
<dbReference type="PANTHER" id="PTHR17098">
    <property type="entry name" value="NADH-UBIQUINONE OXIDOREDUCTASE MWFE SUBUNIT"/>
    <property type="match status" value="1"/>
</dbReference>
<evidence type="ECO:0000313" key="15">
    <source>
        <dbReference type="Proteomes" id="UP001210925"/>
    </source>
</evidence>
<comment type="caution">
    <text evidence="14">The sequence shown here is derived from an EMBL/GenBank/DDBJ whole genome shotgun (WGS) entry which is preliminary data.</text>
</comment>
<name>A0AAD5UDC4_9FUNG</name>
<keyword evidence="10 13" id="KW-1133">Transmembrane helix</keyword>
<evidence type="ECO:0000256" key="7">
    <source>
        <dbReference type="ARBA" id="ARBA00022692"/>
    </source>
</evidence>
<sequence>MSKTRFIFPFDALLALGIIGGVYIGGQFGVAAYQRFENWGKPKRWSVDKWDRRMMDRDCRLTGNVNFQIAEARAPPQFSRNSAWELEKA</sequence>